<comment type="caution">
    <text evidence="2">The sequence shown here is derived from an EMBL/GenBank/DDBJ whole genome shotgun (WGS) entry which is preliminary data.</text>
</comment>
<proteinExistence type="predicted"/>
<evidence type="ECO:0000256" key="1">
    <source>
        <dbReference type="SAM" id="MobiDB-lite"/>
    </source>
</evidence>
<name>A0ABV8TLD0_9ACTN</name>
<feature type="compositionally biased region" description="Basic and acidic residues" evidence="1">
    <location>
        <begin position="1"/>
        <end position="25"/>
    </location>
</feature>
<dbReference type="RefSeq" id="WP_381742859.1">
    <property type="nucleotide sequence ID" value="NZ_JBHSDP010000027.1"/>
</dbReference>
<sequence length="52" mass="6156">MKEEKREESKGKLSKGGEEEYKKNPGLETEGVMSRKGENWKMYRIVKWVLSH</sequence>
<keyword evidence="3" id="KW-1185">Reference proteome</keyword>
<reference evidence="3" key="1">
    <citation type="journal article" date="2019" name="Int. J. Syst. Evol. Microbiol.">
        <title>The Global Catalogue of Microorganisms (GCM) 10K type strain sequencing project: providing services to taxonomists for standard genome sequencing and annotation.</title>
        <authorList>
            <consortium name="The Broad Institute Genomics Platform"/>
            <consortium name="The Broad Institute Genome Sequencing Center for Infectious Disease"/>
            <person name="Wu L."/>
            <person name="Ma J."/>
        </authorList>
    </citation>
    <scope>NUCLEOTIDE SEQUENCE [LARGE SCALE GENOMIC DNA]</scope>
    <source>
        <strain evidence="3">PCU 347</strain>
    </source>
</reference>
<organism evidence="2 3">
    <name type="scientific">Streptomyces andamanensis</name>
    <dbReference type="NCBI Taxonomy" id="1565035"/>
    <lineage>
        <taxon>Bacteria</taxon>
        <taxon>Bacillati</taxon>
        <taxon>Actinomycetota</taxon>
        <taxon>Actinomycetes</taxon>
        <taxon>Kitasatosporales</taxon>
        <taxon>Streptomycetaceae</taxon>
        <taxon>Streptomyces</taxon>
    </lineage>
</organism>
<dbReference type="EMBL" id="JBHSDP010000027">
    <property type="protein sequence ID" value="MFC4331514.1"/>
    <property type="molecule type" value="Genomic_DNA"/>
</dbReference>
<dbReference type="Proteomes" id="UP001595824">
    <property type="component" value="Unassembled WGS sequence"/>
</dbReference>
<evidence type="ECO:0000313" key="3">
    <source>
        <dbReference type="Proteomes" id="UP001595824"/>
    </source>
</evidence>
<gene>
    <name evidence="2" type="ORF">ACFPC0_27795</name>
</gene>
<protein>
    <submittedName>
        <fullName evidence="2">Uncharacterized protein</fullName>
    </submittedName>
</protein>
<feature type="region of interest" description="Disordered" evidence="1">
    <location>
        <begin position="1"/>
        <end position="33"/>
    </location>
</feature>
<evidence type="ECO:0000313" key="2">
    <source>
        <dbReference type="EMBL" id="MFC4331514.1"/>
    </source>
</evidence>
<accession>A0ABV8TLD0</accession>